<evidence type="ECO:0000256" key="2">
    <source>
        <dbReference type="ARBA" id="ARBA00023172"/>
    </source>
</evidence>
<evidence type="ECO:0000313" key="5">
    <source>
        <dbReference type="Proteomes" id="UP000652681"/>
    </source>
</evidence>
<dbReference type="PANTHER" id="PTHR30461">
    <property type="entry name" value="DNA-INVERTASE FROM LAMBDOID PROPHAGE"/>
    <property type="match status" value="1"/>
</dbReference>
<dbReference type="GO" id="GO:0003677">
    <property type="term" value="F:DNA binding"/>
    <property type="evidence" value="ECO:0007669"/>
    <property type="project" value="UniProtKB-KW"/>
</dbReference>
<comment type="caution">
    <text evidence="4">The sequence shown here is derived from an EMBL/GenBank/DDBJ whole genome shotgun (WGS) entry which is preliminary data.</text>
</comment>
<organism evidence="4 5">
    <name type="scientific">Taishania pollutisoli</name>
    <dbReference type="NCBI Taxonomy" id="2766479"/>
    <lineage>
        <taxon>Bacteria</taxon>
        <taxon>Pseudomonadati</taxon>
        <taxon>Bacteroidota</taxon>
        <taxon>Flavobacteriia</taxon>
        <taxon>Flavobacteriales</taxon>
        <taxon>Crocinitomicaceae</taxon>
        <taxon>Taishania</taxon>
    </lineage>
</organism>
<dbReference type="AlphaFoldDB" id="A0A8J6P5I6"/>
<dbReference type="InterPro" id="IPR006119">
    <property type="entry name" value="Resolv_N"/>
</dbReference>
<gene>
    <name evidence="4" type="ORF">H9Y05_06785</name>
</gene>
<dbReference type="SMART" id="SM00857">
    <property type="entry name" value="Resolvase"/>
    <property type="match status" value="1"/>
</dbReference>
<proteinExistence type="predicted"/>
<dbReference type="InterPro" id="IPR050639">
    <property type="entry name" value="SSR_resolvase"/>
</dbReference>
<dbReference type="PANTHER" id="PTHR30461:SF2">
    <property type="entry name" value="SERINE RECOMBINASE PINE-RELATED"/>
    <property type="match status" value="1"/>
</dbReference>
<evidence type="ECO:0000313" key="4">
    <source>
        <dbReference type="EMBL" id="MBC9812182.1"/>
    </source>
</evidence>
<dbReference type="GO" id="GO:0000150">
    <property type="term" value="F:DNA strand exchange activity"/>
    <property type="evidence" value="ECO:0007669"/>
    <property type="project" value="InterPro"/>
</dbReference>
<accession>A0A8J6P5I6</accession>
<protein>
    <submittedName>
        <fullName evidence="4">Recombinase family protein</fullName>
    </submittedName>
</protein>
<dbReference type="Gene3D" id="3.40.50.1390">
    <property type="entry name" value="Resolvase, N-terminal catalytic domain"/>
    <property type="match status" value="1"/>
</dbReference>
<keyword evidence="2" id="KW-0233">DNA recombination</keyword>
<dbReference type="CDD" id="cd03768">
    <property type="entry name" value="SR_ResInv"/>
    <property type="match status" value="1"/>
</dbReference>
<dbReference type="InterPro" id="IPR036162">
    <property type="entry name" value="Resolvase-like_N_sf"/>
</dbReference>
<dbReference type="PROSITE" id="PS51736">
    <property type="entry name" value="RECOMBINASES_3"/>
    <property type="match status" value="1"/>
</dbReference>
<keyword evidence="1" id="KW-0238">DNA-binding</keyword>
<reference evidence="4" key="1">
    <citation type="submission" date="2020-09" db="EMBL/GenBank/DDBJ databases">
        <title>Taishania pollutisoli gen. nov., sp. nov., Isolated from Tetrabromobisphenol A-Contaminated Soil.</title>
        <authorList>
            <person name="Chen Q."/>
        </authorList>
    </citation>
    <scope>NUCLEOTIDE SEQUENCE</scope>
    <source>
        <strain evidence="4">CZZ-1</strain>
    </source>
</reference>
<sequence length="223" mass="24943">MATKSNSISKIESQGTQPKNGKLSVLYVRCSSIDQRTDRQRVNEGDFDWIIEDKISGNIEFFKRPGGAQLKKLIDDGIVSSISIWSIDRSGRNLLDILQTLKYCTEKNIQVNFLSQGLRTLDEDGKENPIAKMVISILGVIAEMQREQIREAQAQGIALAKARNAYHGRKQNTKETTADFLNKTKNTKALELLKKGYKGTEVSKIIGLSKTTVSKIKRLGLNK</sequence>
<dbReference type="RefSeq" id="WP_216713854.1">
    <property type="nucleotide sequence ID" value="NZ_JACVEL010000003.1"/>
</dbReference>
<dbReference type="SUPFAM" id="SSF53041">
    <property type="entry name" value="Resolvase-like"/>
    <property type="match status" value="1"/>
</dbReference>
<evidence type="ECO:0000256" key="1">
    <source>
        <dbReference type="ARBA" id="ARBA00023125"/>
    </source>
</evidence>
<name>A0A8J6P5I6_9FLAO</name>
<dbReference type="Pfam" id="PF00239">
    <property type="entry name" value="Resolvase"/>
    <property type="match status" value="1"/>
</dbReference>
<feature type="domain" description="Resolvase/invertase-type recombinase catalytic" evidence="3">
    <location>
        <begin position="23"/>
        <end position="164"/>
    </location>
</feature>
<keyword evidence="5" id="KW-1185">Reference proteome</keyword>
<dbReference type="EMBL" id="JACVEL010000003">
    <property type="protein sequence ID" value="MBC9812182.1"/>
    <property type="molecule type" value="Genomic_DNA"/>
</dbReference>
<dbReference type="Proteomes" id="UP000652681">
    <property type="component" value="Unassembled WGS sequence"/>
</dbReference>
<evidence type="ECO:0000259" key="3">
    <source>
        <dbReference type="PROSITE" id="PS51736"/>
    </source>
</evidence>